<dbReference type="GO" id="GO:0005811">
    <property type="term" value="C:lipid droplet"/>
    <property type="evidence" value="ECO:0007669"/>
    <property type="project" value="UniProtKB-SubCell"/>
</dbReference>
<keyword evidence="6" id="KW-0472">Membrane</keyword>
<organism evidence="7 8">
    <name type="scientific">Pyricularia oryzae</name>
    <name type="common">Rice blast fungus</name>
    <name type="synonym">Magnaporthe oryzae</name>
    <dbReference type="NCBI Taxonomy" id="318829"/>
    <lineage>
        <taxon>Eukaryota</taxon>
        <taxon>Fungi</taxon>
        <taxon>Dikarya</taxon>
        <taxon>Ascomycota</taxon>
        <taxon>Pezizomycotina</taxon>
        <taxon>Sordariomycetes</taxon>
        <taxon>Sordariomycetidae</taxon>
        <taxon>Magnaporthales</taxon>
        <taxon>Pyriculariaceae</taxon>
        <taxon>Pyricularia</taxon>
    </lineage>
</organism>
<dbReference type="InterPro" id="IPR019363">
    <property type="entry name" value="LDAH"/>
</dbReference>
<gene>
    <name evidence="7" type="ORF">PoMZ_09752</name>
</gene>
<evidence type="ECO:0000256" key="6">
    <source>
        <dbReference type="SAM" id="Phobius"/>
    </source>
</evidence>
<dbReference type="AlphaFoldDB" id="A0A4P7MY27"/>
<accession>A0A4P7MY27</accession>
<evidence type="ECO:0000256" key="1">
    <source>
        <dbReference type="ARBA" id="ARBA00004502"/>
    </source>
</evidence>
<reference evidence="7 8" key="1">
    <citation type="journal article" date="2019" name="Mol. Biol. Evol.">
        <title>Blast fungal genomes show frequent chromosomal changes, gene gains and losses, and effector gene turnover.</title>
        <authorList>
            <person name="Gomez Luciano L.B."/>
            <person name="Jason Tsai I."/>
            <person name="Chuma I."/>
            <person name="Tosa Y."/>
            <person name="Chen Y.H."/>
            <person name="Li J.Y."/>
            <person name="Li M.Y."/>
            <person name="Jade Lu M.Y."/>
            <person name="Nakayashiki H."/>
            <person name="Li W.H."/>
        </authorList>
    </citation>
    <scope>NUCLEOTIDE SEQUENCE [LARGE SCALE GENOMIC DNA]</scope>
    <source>
        <strain evidence="7">MZ5-1-6</strain>
    </source>
</reference>
<dbReference type="EMBL" id="CP034204">
    <property type="protein sequence ID" value="QBZ54061.1"/>
    <property type="molecule type" value="Genomic_DNA"/>
</dbReference>
<comment type="subcellular location">
    <subcellularLocation>
        <location evidence="1">Lipid droplet</location>
    </subcellularLocation>
</comment>
<feature type="transmembrane region" description="Helical" evidence="6">
    <location>
        <begin position="228"/>
        <end position="249"/>
    </location>
</feature>
<keyword evidence="4" id="KW-0378">Hydrolase</keyword>
<evidence type="ECO:0000256" key="5">
    <source>
        <dbReference type="SAM" id="MobiDB-lite"/>
    </source>
</evidence>
<evidence type="ECO:0000256" key="2">
    <source>
        <dbReference type="ARBA" id="ARBA00008300"/>
    </source>
</evidence>
<dbReference type="Gene3D" id="3.40.50.1820">
    <property type="entry name" value="alpha/beta hydrolase"/>
    <property type="match status" value="1"/>
</dbReference>
<evidence type="ECO:0000256" key="4">
    <source>
        <dbReference type="ARBA" id="ARBA00022801"/>
    </source>
</evidence>
<keyword evidence="3" id="KW-0551">Lipid droplet</keyword>
<dbReference type="ESTHER" id="maggr-a4r257">
    <property type="family name" value="LIDHydrolase"/>
</dbReference>
<feature type="region of interest" description="Disordered" evidence="5">
    <location>
        <begin position="1"/>
        <end position="21"/>
    </location>
</feature>
<feature type="region of interest" description="Disordered" evidence="5">
    <location>
        <begin position="163"/>
        <end position="187"/>
    </location>
</feature>
<dbReference type="GO" id="GO:0019915">
    <property type="term" value="P:lipid storage"/>
    <property type="evidence" value="ECO:0007669"/>
    <property type="project" value="InterPro"/>
</dbReference>
<dbReference type="InterPro" id="IPR029058">
    <property type="entry name" value="AB_hydrolase_fold"/>
</dbReference>
<dbReference type="Pfam" id="PF10230">
    <property type="entry name" value="LIDHydrolase"/>
    <property type="match status" value="1"/>
</dbReference>
<evidence type="ECO:0000313" key="8">
    <source>
        <dbReference type="Proteomes" id="UP000294847"/>
    </source>
</evidence>
<proteinExistence type="inferred from homology"/>
<dbReference type="Proteomes" id="UP000294847">
    <property type="component" value="Chromosome 1"/>
</dbReference>
<dbReference type="PANTHER" id="PTHR13390">
    <property type="entry name" value="LIPASE"/>
    <property type="match status" value="1"/>
</dbReference>
<feature type="compositionally biased region" description="Low complexity" evidence="5">
    <location>
        <begin position="168"/>
        <end position="178"/>
    </location>
</feature>
<keyword evidence="6" id="KW-1133">Transmembrane helix</keyword>
<dbReference type="VEuPathDB" id="FungiDB:M_BR32_EuGene_00081471"/>
<comment type="similarity">
    <text evidence="2">Belongs to the AB hydrolase superfamily. LDAH family.</text>
</comment>
<evidence type="ECO:0000313" key="7">
    <source>
        <dbReference type="EMBL" id="QBZ54061.1"/>
    </source>
</evidence>
<dbReference type="PANTHER" id="PTHR13390:SF0">
    <property type="entry name" value="LIPID DROPLET-ASSOCIATED HYDROLASE"/>
    <property type="match status" value="1"/>
</dbReference>
<sequence>MSNAAAGRDHSLPGGLKCSGGSQKSLPKSLFFPSPKSTSKPAAGSDRQRNVLLFFIPGNPGLVEYYGPFLSHLRRLLDESGPMAVAVDLYGTSMSGFDDADHDAPFRIPGNPPRDVADQICFVEGRVAEVCAAAARPYDAVVVMGHSVGAYIACEVVHRGKQRRRQEQQQQQQQQQQQPVQNSNGLTCTNPDDFRAGILLFPTIAHIALSPSGRRLDRIRKVALLDRYAHVAAALLLSVLPLALLRFLLRTAWKMPPHAVDTTAAWLGSRDGVWQALHMGKDEMRVIGEDRWGDEFWEEVGGSNAGAAAARPGDAGTRFFLLYGKNDHWVAEDVRDAFLAKREARKGLQTKVVVDETGMLPHDFCINYSEPVAEKVKVWLEEALEGL</sequence>
<name>A0A4P7MY27_PYROR</name>
<evidence type="ECO:0000256" key="3">
    <source>
        <dbReference type="ARBA" id="ARBA00022677"/>
    </source>
</evidence>
<keyword evidence="6" id="KW-0812">Transmembrane</keyword>
<dbReference type="SUPFAM" id="SSF53474">
    <property type="entry name" value="alpha/beta-Hydrolases"/>
    <property type="match status" value="1"/>
</dbReference>
<dbReference type="GO" id="GO:0016298">
    <property type="term" value="F:lipase activity"/>
    <property type="evidence" value="ECO:0007669"/>
    <property type="project" value="InterPro"/>
</dbReference>
<protein>
    <submittedName>
        <fullName evidence="7">Uncharacterized protein</fullName>
    </submittedName>
</protein>